<feature type="domain" description="NLPC/P60 N-terminal" evidence="6">
    <location>
        <begin position="29"/>
        <end position="148"/>
    </location>
</feature>
<feature type="domain" description="NlpC/P60" evidence="5">
    <location>
        <begin position="328"/>
        <end position="408"/>
    </location>
</feature>
<accession>A0A6H3FB85</accession>
<evidence type="ECO:0000313" key="9">
    <source>
        <dbReference type="EMBL" id="TBH79606.1"/>
    </source>
</evidence>
<dbReference type="Pfam" id="PF12914">
    <property type="entry name" value="SH3_7"/>
    <property type="match status" value="1"/>
</dbReference>
<keyword evidence="10" id="KW-1185">Reference proteome</keyword>
<feature type="domain" description="SH3b2-type SH3" evidence="8">
    <location>
        <begin position="231"/>
        <end position="273"/>
    </location>
</feature>
<name>A0A6H3FB85_9BACT</name>
<feature type="domain" description="SH3b1" evidence="7">
    <location>
        <begin position="173"/>
        <end position="222"/>
    </location>
</feature>
<comment type="similarity">
    <text evidence="1">Belongs to the peptidase C40 family.</text>
</comment>
<dbReference type="AlphaFoldDB" id="A0A6H3FB85"/>
<reference evidence="9 10" key="1">
    <citation type="submission" date="2018-12" db="EMBL/GenBank/DDBJ databases">
        <title>First genome draft of Desulfovibrio legallis sp. nov.</title>
        <authorList>
            <person name="Ben Dhia O."/>
            <person name="Najjari A."/>
            <person name="Ferjani R."/>
            <person name="Fhoula I."/>
            <person name="Fardeau M.-L."/>
            <person name="Boudabbous A."/>
            <person name="Ouzari H.I."/>
        </authorList>
    </citation>
    <scope>NUCLEOTIDE SEQUENCE [LARGE SCALE GENOMIC DNA]</scope>
    <source>
        <strain evidence="9 10">H1T</strain>
    </source>
</reference>
<dbReference type="RefSeq" id="WP_130957958.1">
    <property type="nucleotide sequence ID" value="NZ_JBHSHA010000008.1"/>
</dbReference>
<sequence>MRHFGRSFAGIYCGSAPGLARLSGLLLGLLCLLLLQACGGRQAHQPHEAGLPSWMGTVEDLRRFPQDLNGYAARAGKDKELFSAAEQSAQVARFMRIYFGPWEMTKTSVSRRDAAAIFHRARGFKYNDVRWTQEEWDAISRNAAMGAFPSRSTWAITVRATDLREMPTSQTRFAEPTPDPRANPFDYFQYSLLPVGTPLLIVHTTRDGRWHFVECPIAAGWVAADDVAAVDAAFAHTYRDGPFAALVRDPVRLVTAGGTTATAGIGALLPLRSDNQNGQDDMRVLLPQRGPDGMARTEAVTLAAADAAPWPLPPTPGNIARLGNRMMGQHYGWGGMFGLRDCSAMTRDLLAPFGIWLPRNSVAQARTGSVLPLEGMSTAEKEAAILRYGVPFLSLVGMRGHITLYVGNYRGRPAILHDVWGVRVVQDGDDDARLVLGRVVITSITPGAELPNLYRTVTFADRLRTLSTPADTLR</sequence>
<dbReference type="GO" id="GO:0008234">
    <property type="term" value="F:cysteine-type peptidase activity"/>
    <property type="evidence" value="ECO:0007669"/>
    <property type="project" value="UniProtKB-KW"/>
</dbReference>
<evidence type="ECO:0000313" key="10">
    <source>
        <dbReference type="Proteomes" id="UP000292919"/>
    </source>
</evidence>
<keyword evidence="3" id="KW-0378">Hydrolase</keyword>
<dbReference type="InterPro" id="IPR027017">
    <property type="entry name" value="P60_peptidase_YkfC"/>
</dbReference>
<dbReference type="InterPro" id="IPR039439">
    <property type="entry name" value="SH3b1_dom"/>
</dbReference>
<dbReference type="InterPro" id="IPR000064">
    <property type="entry name" value="NLP_P60_dom"/>
</dbReference>
<evidence type="ECO:0000259" key="5">
    <source>
        <dbReference type="Pfam" id="PF00877"/>
    </source>
</evidence>
<evidence type="ECO:0000259" key="8">
    <source>
        <dbReference type="Pfam" id="PF12914"/>
    </source>
</evidence>
<evidence type="ECO:0000259" key="6">
    <source>
        <dbReference type="Pfam" id="PF12912"/>
    </source>
</evidence>
<dbReference type="InterPro" id="IPR025606">
    <property type="entry name" value="NLPC/P60_N_dom"/>
</dbReference>
<dbReference type="PIRSF" id="PIRSF019015">
    <property type="entry name" value="P60_peptidase_YkfC"/>
    <property type="match status" value="1"/>
</dbReference>
<dbReference type="Pfam" id="PF12912">
    <property type="entry name" value="N_NLPC_P60"/>
    <property type="match status" value="1"/>
</dbReference>
<dbReference type="InterPro" id="IPR038765">
    <property type="entry name" value="Papain-like_cys_pep_sf"/>
</dbReference>
<organism evidence="9 10">
    <name type="scientific">Desulfovibrio legallii</name>
    <dbReference type="NCBI Taxonomy" id="571438"/>
    <lineage>
        <taxon>Bacteria</taxon>
        <taxon>Pseudomonadati</taxon>
        <taxon>Thermodesulfobacteriota</taxon>
        <taxon>Desulfovibrionia</taxon>
        <taxon>Desulfovibrionales</taxon>
        <taxon>Desulfovibrionaceae</taxon>
        <taxon>Desulfovibrio</taxon>
    </lineage>
</organism>
<dbReference type="InterPro" id="IPR026864">
    <property type="entry name" value="SH3b2-type_SH3"/>
</dbReference>
<evidence type="ECO:0000256" key="3">
    <source>
        <dbReference type="ARBA" id="ARBA00022801"/>
    </source>
</evidence>
<dbReference type="Pfam" id="PF00877">
    <property type="entry name" value="NLPC_P60"/>
    <property type="match status" value="1"/>
</dbReference>
<dbReference type="EMBL" id="SIXC01000007">
    <property type="protein sequence ID" value="TBH79606.1"/>
    <property type="molecule type" value="Genomic_DNA"/>
</dbReference>
<comment type="caution">
    <text evidence="9">The sequence shown here is derived from an EMBL/GenBank/DDBJ whole genome shotgun (WGS) entry which is preliminary data.</text>
</comment>
<keyword evidence="4" id="KW-0788">Thiol protease</keyword>
<dbReference type="Pfam" id="PF12913">
    <property type="entry name" value="SH3_6"/>
    <property type="match status" value="1"/>
</dbReference>
<dbReference type="GO" id="GO:0006508">
    <property type="term" value="P:proteolysis"/>
    <property type="evidence" value="ECO:0007669"/>
    <property type="project" value="UniProtKB-KW"/>
</dbReference>
<keyword evidence="2" id="KW-0645">Protease</keyword>
<protein>
    <submittedName>
        <fullName evidence="9">Peptidase P60</fullName>
    </submittedName>
</protein>
<proteinExistence type="inferred from homology"/>
<evidence type="ECO:0000256" key="1">
    <source>
        <dbReference type="ARBA" id="ARBA00007074"/>
    </source>
</evidence>
<evidence type="ECO:0000256" key="4">
    <source>
        <dbReference type="ARBA" id="ARBA00022807"/>
    </source>
</evidence>
<evidence type="ECO:0000256" key="2">
    <source>
        <dbReference type="ARBA" id="ARBA00022670"/>
    </source>
</evidence>
<gene>
    <name evidence="9" type="ORF">EB812_06745</name>
</gene>
<evidence type="ECO:0000259" key="7">
    <source>
        <dbReference type="Pfam" id="PF12913"/>
    </source>
</evidence>
<dbReference type="SUPFAM" id="SSF54001">
    <property type="entry name" value="Cysteine proteinases"/>
    <property type="match status" value="1"/>
</dbReference>
<dbReference type="Gene3D" id="3.90.1720.10">
    <property type="entry name" value="endopeptidase domain like (from Nostoc punctiforme)"/>
    <property type="match status" value="1"/>
</dbReference>
<dbReference type="Proteomes" id="UP000292919">
    <property type="component" value="Unassembled WGS sequence"/>
</dbReference>